<proteinExistence type="predicted"/>
<sequence length="233" mass="26075">MKTYDWLLKERVLRGETLSEDWVYICEAASPLNYYDLGEITALVSMPCDLGTLVVKDSGVFSTEEKPREMVQKWLTIHRFVNAELQPSSSGTVSLVTSTFCLSAVPHSEGVLWVNPLHIYQLYCGNEGVLVELDNGLLLDVSIDCQVFLRLAVETACTFALHRSNDHYLLGSLRLLDTPFHHYLKKQLTLIGSLLSEKDSHLIKKSLLSPGHSSFLGFMENKFVPPSPCVITA</sequence>
<dbReference type="AlphaFoldDB" id="R2SMR1"/>
<dbReference type="EMBL" id="AJAQ01000015">
    <property type="protein sequence ID" value="EOH94181.1"/>
    <property type="molecule type" value="Genomic_DNA"/>
</dbReference>
<evidence type="ECO:0000313" key="1">
    <source>
        <dbReference type="EMBL" id="EOH94181.1"/>
    </source>
</evidence>
<name>R2SMR1_9ENTE</name>
<dbReference type="PATRIC" id="fig|1158607.3.peg.1885"/>
<organism evidence="1 2">
    <name type="scientific">Enterococcus pallens ATCC BAA-351</name>
    <dbReference type="NCBI Taxonomy" id="1158607"/>
    <lineage>
        <taxon>Bacteria</taxon>
        <taxon>Bacillati</taxon>
        <taxon>Bacillota</taxon>
        <taxon>Bacilli</taxon>
        <taxon>Lactobacillales</taxon>
        <taxon>Enterococcaceae</taxon>
        <taxon>Enterococcus</taxon>
    </lineage>
</organism>
<dbReference type="Proteomes" id="UP000013782">
    <property type="component" value="Unassembled WGS sequence"/>
</dbReference>
<protein>
    <submittedName>
        <fullName evidence="1">Uncharacterized protein</fullName>
    </submittedName>
</protein>
<comment type="caution">
    <text evidence="1">The sequence shown here is derived from an EMBL/GenBank/DDBJ whole genome shotgun (WGS) entry which is preliminary data.</text>
</comment>
<gene>
    <name evidence="1" type="ORF">UAU_01916</name>
</gene>
<accession>R2SMR1</accession>
<keyword evidence="2" id="KW-1185">Reference proteome</keyword>
<dbReference type="HOGENOM" id="CLU_1188490_0_0_9"/>
<dbReference type="RefSeq" id="WP_010756910.1">
    <property type="nucleotide sequence ID" value="NZ_ASWD01000001.1"/>
</dbReference>
<evidence type="ECO:0000313" key="2">
    <source>
        <dbReference type="Proteomes" id="UP000013782"/>
    </source>
</evidence>
<reference evidence="1 2" key="1">
    <citation type="submission" date="2013-02" db="EMBL/GenBank/DDBJ databases">
        <title>The Genome Sequence of Enterococcus pallens BAA-351.</title>
        <authorList>
            <consortium name="The Broad Institute Genome Sequencing Platform"/>
            <consortium name="The Broad Institute Genome Sequencing Center for Infectious Disease"/>
            <person name="Earl A.M."/>
            <person name="Gilmore M.S."/>
            <person name="Lebreton F."/>
            <person name="Walker B."/>
            <person name="Young S.K."/>
            <person name="Zeng Q."/>
            <person name="Gargeya S."/>
            <person name="Fitzgerald M."/>
            <person name="Haas B."/>
            <person name="Abouelleil A."/>
            <person name="Alvarado L."/>
            <person name="Arachchi H.M."/>
            <person name="Berlin A.M."/>
            <person name="Chapman S.B."/>
            <person name="Dewar J."/>
            <person name="Goldberg J."/>
            <person name="Griggs A."/>
            <person name="Gujja S."/>
            <person name="Hansen M."/>
            <person name="Howarth C."/>
            <person name="Imamovic A."/>
            <person name="Larimer J."/>
            <person name="McCowan C."/>
            <person name="Murphy C."/>
            <person name="Neiman D."/>
            <person name="Pearson M."/>
            <person name="Priest M."/>
            <person name="Roberts A."/>
            <person name="Saif S."/>
            <person name="Shea T."/>
            <person name="Sisk P."/>
            <person name="Sykes S."/>
            <person name="Wortman J."/>
            <person name="Nusbaum C."/>
            <person name="Birren B."/>
        </authorList>
    </citation>
    <scope>NUCLEOTIDE SEQUENCE [LARGE SCALE GENOMIC DNA]</scope>
    <source>
        <strain evidence="1 2">ATCC BAA-351</strain>
    </source>
</reference>